<evidence type="ECO:0000256" key="1">
    <source>
        <dbReference type="SAM" id="Phobius"/>
    </source>
</evidence>
<sequence>MLTLFYRVGIALFLSIALFSAVFGFEVLWQKTLDIQLHNTYFVVSTYLGQISFFVVCLLAVCLLDMIRWRATSNRWLLLAVGVCAALLVLFTTDAAILVASMQNVGWTIYPPLEASKQDVVQPPLPEPSQTWDYLVRAAQIIFLLITIWASVAFGKLQARQKA</sequence>
<reference evidence="2 3" key="1">
    <citation type="submission" date="2022-04" db="EMBL/GenBank/DDBJ databases">
        <title>Hymenobacter sp. isolated from the air.</title>
        <authorList>
            <person name="Won M."/>
            <person name="Lee C.-M."/>
            <person name="Woen H.-Y."/>
            <person name="Kwon S.-W."/>
        </authorList>
    </citation>
    <scope>NUCLEOTIDE SEQUENCE [LARGE SCALE GENOMIC DNA]</scope>
    <source>
        <strain evidence="3">5413 J-13</strain>
    </source>
</reference>
<keyword evidence="1" id="KW-0472">Membrane</keyword>
<dbReference type="Proteomes" id="UP000829925">
    <property type="component" value="Chromosome"/>
</dbReference>
<evidence type="ECO:0008006" key="4">
    <source>
        <dbReference type="Google" id="ProtNLM"/>
    </source>
</evidence>
<feature type="transmembrane region" description="Helical" evidence="1">
    <location>
        <begin position="134"/>
        <end position="154"/>
    </location>
</feature>
<feature type="transmembrane region" description="Helical" evidence="1">
    <location>
        <begin position="40"/>
        <end position="64"/>
    </location>
</feature>
<keyword evidence="3" id="KW-1185">Reference proteome</keyword>
<dbReference type="KEGG" id="haei:MUN82_18980"/>
<gene>
    <name evidence="2" type="ORF">MUN82_18980</name>
</gene>
<feature type="transmembrane region" description="Helical" evidence="1">
    <location>
        <begin position="76"/>
        <end position="100"/>
    </location>
</feature>
<evidence type="ECO:0000313" key="3">
    <source>
        <dbReference type="Proteomes" id="UP000829925"/>
    </source>
</evidence>
<name>A0A8T9SSA2_9BACT</name>
<dbReference type="AlphaFoldDB" id="A0A8T9SSA2"/>
<accession>A0A8T9SSA2</accession>
<dbReference type="EMBL" id="CP095053">
    <property type="protein sequence ID" value="UOR05008.1"/>
    <property type="molecule type" value="Genomic_DNA"/>
</dbReference>
<keyword evidence="1" id="KW-1133">Transmembrane helix</keyword>
<evidence type="ECO:0000313" key="2">
    <source>
        <dbReference type="EMBL" id="UOR05008.1"/>
    </source>
</evidence>
<keyword evidence="1" id="KW-0812">Transmembrane</keyword>
<organism evidence="2 3">
    <name type="scientific">Hymenobacter aerilatus</name>
    <dbReference type="NCBI Taxonomy" id="2932251"/>
    <lineage>
        <taxon>Bacteria</taxon>
        <taxon>Pseudomonadati</taxon>
        <taxon>Bacteroidota</taxon>
        <taxon>Cytophagia</taxon>
        <taxon>Cytophagales</taxon>
        <taxon>Hymenobacteraceae</taxon>
        <taxon>Hymenobacter</taxon>
    </lineage>
</organism>
<dbReference type="RefSeq" id="WP_245092934.1">
    <property type="nucleotide sequence ID" value="NZ_CP095053.1"/>
</dbReference>
<protein>
    <recommendedName>
        <fullName evidence="4">DUF4149 domain-containing protein</fullName>
    </recommendedName>
</protein>
<proteinExistence type="predicted"/>